<dbReference type="eggNOG" id="ENOG502S3U3">
    <property type="taxonomic scope" value="Eukaryota"/>
</dbReference>
<evidence type="ECO:0000313" key="6">
    <source>
        <dbReference type="Proteomes" id="UP000001075"/>
    </source>
</evidence>
<evidence type="ECO:0000256" key="2">
    <source>
        <dbReference type="SAM" id="Coils"/>
    </source>
</evidence>
<accession>G3HQ16</accession>
<sequence>METDYLKKCFGNSLTQALAEVARVRPSDPIEYLALLLYHYGNVNNDKEKKRQEELQLKEEHDRVLKEANMTQILKQEENQIQQNCEQCQQELLPKALSSNKTPALQEDTAPLEKETKSPESQPSVSSVIAEMPQRVFTS</sequence>
<dbReference type="Proteomes" id="UP001108280">
    <property type="component" value="Chromosome 1"/>
</dbReference>
<keyword evidence="7" id="KW-1185">Reference proteome</keyword>
<dbReference type="OMA" id="AHWLYHH"/>
<organism evidence="4 6">
    <name type="scientific">Cricetulus griseus</name>
    <name type="common">Chinese hamster</name>
    <name type="synonym">Cricetulus barabensis griseus</name>
    <dbReference type="NCBI Taxonomy" id="10029"/>
    <lineage>
        <taxon>Eukaryota</taxon>
        <taxon>Metazoa</taxon>
        <taxon>Chordata</taxon>
        <taxon>Craniata</taxon>
        <taxon>Vertebrata</taxon>
        <taxon>Euteleostomi</taxon>
        <taxon>Mammalia</taxon>
        <taxon>Eutheria</taxon>
        <taxon>Euarchontoglires</taxon>
        <taxon>Glires</taxon>
        <taxon>Rodentia</taxon>
        <taxon>Myomorpha</taxon>
        <taxon>Muroidea</taxon>
        <taxon>Cricetidae</taxon>
        <taxon>Cricetinae</taxon>
        <taxon>Cricetulus</taxon>
    </lineage>
</organism>
<dbReference type="STRING" id="10029.G3HQ16"/>
<dbReference type="OrthoDB" id="432281at2759"/>
<dbReference type="Pfam" id="PF05186">
    <property type="entry name" value="Dpy-30"/>
    <property type="match status" value="1"/>
</dbReference>
<evidence type="ECO:0000313" key="7">
    <source>
        <dbReference type="Proteomes" id="UP001108280"/>
    </source>
</evidence>
<dbReference type="Proteomes" id="UP000001075">
    <property type="component" value="Unassembled WGS sequence"/>
</dbReference>
<protein>
    <submittedName>
        <fullName evidence="5">DPY30 domain containing 2</fullName>
    </submittedName>
    <submittedName>
        <fullName evidence="4 8">DPY30 domain-containing protein 2</fullName>
    </submittedName>
</protein>
<gene>
    <name evidence="5 8" type="primary">Dydc2</name>
    <name evidence="4" type="ORF">I79_012905</name>
</gene>
<dbReference type="Ensembl" id="ENSCGRT00001006219.1">
    <property type="protein sequence ID" value="ENSCGRP00001004186.1"/>
    <property type="gene ID" value="ENSCGRG00001005256.1"/>
</dbReference>
<evidence type="ECO:0000313" key="4">
    <source>
        <dbReference type="EMBL" id="EGV95146.1"/>
    </source>
</evidence>
<dbReference type="Proteomes" id="UP000694386">
    <property type="component" value="Unplaced"/>
</dbReference>
<dbReference type="Gene3D" id="1.20.890.10">
    <property type="entry name" value="cAMP-dependent protein kinase regulatory subunit, dimerization-anchoring domain"/>
    <property type="match status" value="1"/>
</dbReference>
<feature type="region of interest" description="Disordered" evidence="3">
    <location>
        <begin position="96"/>
        <end position="139"/>
    </location>
</feature>
<evidence type="ECO:0000313" key="5">
    <source>
        <dbReference type="Ensembl" id="ENSCGRP00001004186.1"/>
    </source>
</evidence>
<reference evidence="7" key="4">
    <citation type="journal article" date="2020" name="Biotechnol. Bioeng.">
        <title>Chromosome-scale scaffolds for the Chinese hamster reference genome assembly to facilitate the study of the CHO epigenome.</title>
        <authorList>
            <person name="Hilliard W."/>
            <person name="MacDonald M."/>
            <person name="Lee K.H."/>
        </authorList>
    </citation>
    <scope>NUCLEOTIDE SEQUENCE [LARGE SCALE GENOMIC DNA]</scope>
    <source>
        <strain evidence="7">17A/GY</strain>
    </source>
</reference>
<dbReference type="CDD" id="cd22966">
    <property type="entry name" value="DD_DYDC-like"/>
    <property type="match status" value="1"/>
</dbReference>
<reference evidence="6" key="1">
    <citation type="journal article" date="2011" name="Nat. Biotechnol.">
        <title>The genomic sequence of the Chinese hamster ovary (CHO)-K1 cell line.</title>
        <authorList>
            <person name="Xu X."/>
            <person name="Nagarajan H."/>
            <person name="Lewis N.E."/>
            <person name="Pan S."/>
            <person name="Cai Z."/>
            <person name="Liu X."/>
            <person name="Chen W."/>
            <person name="Xie M."/>
            <person name="Wang W."/>
            <person name="Hammond S."/>
            <person name="Andersen M.R."/>
            <person name="Neff N."/>
            <person name="Passarelli B."/>
            <person name="Koh W."/>
            <person name="Fan H.C."/>
            <person name="Wang J."/>
            <person name="Gui Y."/>
            <person name="Lee K.H."/>
            <person name="Betenbaugh M.J."/>
            <person name="Quake S.R."/>
            <person name="Famili I."/>
            <person name="Palsson B.O."/>
            <person name="Wang J."/>
        </authorList>
    </citation>
    <scope>NUCLEOTIDE SEQUENCE [LARGE SCALE GENOMIC DNA]</scope>
    <source>
        <strain evidence="6">CHO K1 cell line</strain>
    </source>
</reference>
<feature type="coiled-coil region" evidence="2">
    <location>
        <begin position="40"/>
        <end position="91"/>
    </location>
</feature>
<dbReference type="InterPro" id="IPR049630">
    <property type="entry name" value="DYDC-like_DD"/>
</dbReference>
<name>G3HQ16_CRIGR</name>
<dbReference type="CTD" id="84332"/>
<dbReference type="PANTHER" id="PTHR23356">
    <property type="entry name" value="DPY30-RELATED"/>
    <property type="match status" value="1"/>
</dbReference>
<reference evidence="5" key="6">
    <citation type="submission" date="2025-05" db="UniProtKB">
        <authorList>
            <consortium name="Ensembl"/>
        </authorList>
    </citation>
    <scope>IDENTIFICATION</scope>
</reference>
<dbReference type="GO" id="GO:0048188">
    <property type="term" value="C:Set1C/COMPASS complex"/>
    <property type="evidence" value="ECO:0007669"/>
    <property type="project" value="InterPro"/>
</dbReference>
<evidence type="ECO:0000313" key="8">
    <source>
        <dbReference type="RefSeq" id="XP_035308401.1"/>
    </source>
</evidence>
<dbReference type="InterPro" id="IPR007858">
    <property type="entry name" value="Dpy-30_motif"/>
</dbReference>
<dbReference type="PANTHER" id="PTHR23356:SF3">
    <property type="entry name" value="DPY30 DOMAIN-CONTAINING PROTEIN 2"/>
    <property type="match status" value="1"/>
</dbReference>
<dbReference type="GeneTree" id="ENSGT00940000162091"/>
<dbReference type="KEGG" id="cge:100759438"/>
<reference evidence="4" key="2">
    <citation type="submission" date="2011-08" db="EMBL/GenBank/DDBJ databases">
        <title>The genomic sequence of the Chinese hamster ovary CHO-K1 cell line.</title>
        <authorList>
            <person name="Xu X."/>
            <person name="Nagarajan H."/>
            <person name="Lewis N.E."/>
            <person name="Pan S."/>
            <person name="Cai Z."/>
            <person name="Liu X."/>
            <person name="Chen W."/>
            <person name="Xie M."/>
            <person name="Wang W."/>
            <person name="Hammond S."/>
            <person name="Andersen M.R."/>
            <person name="Neff N."/>
            <person name="Passarelli B."/>
            <person name="Koh W."/>
            <person name="Fan C.H."/>
            <person name="Wang J."/>
            <person name="Gui Y."/>
            <person name="Lee K.H."/>
            <person name="Betenbaugh M.J."/>
            <person name="Quake S.R."/>
            <person name="Famili I."/>
            <person name="Palsson B.O."/>
            <person name="Wang J."/>
        </authorList>
    </citation>
    <scope>NUCLEOTIDE SEQUENCE</scope>
</reference>
<reference evidence="7" key="3">
    <citation type="journal article" date="2018" name="Biotechnol. Bioeng.">
        <title>A reference genome of the Chinese hamster based on a hybrid assembly strategy.</title>
        <authorList>
            <person name="Rupp O."/>
            <person name="MacDonald M.L."/>
            <person name="Li S."/>
            <person name="Dhiman H."/>
            <person name="Polson S."/>
            <person name="Griep S."/>
            <person name="Heffner K."/>
            <person name="Hernandez I."/>
            <person name="Brinkrolf K."/>
            <person name="Jadhav V."/>
            <person name="Samoudi M."/>
            <person name="Hao H."/>
            <person name="Kingham B."/>
            <person name="Goesmann A."/>
            <person name="Betenbaugh M.J."/>
            <person name="Lewis N.E."/>
            <person name="Borth N."/>
            <person name="Lee K.H."/>
        </authorList>
    </citation>
    <scope>NUCLEOTIDE SEQUENCE [LARGE SCALE GENOMIC DNA]</scope>
    <source>
        <strain evidence="7">17A/GY</strain>
    </source>
</reference>
<evidence type="ECO:0000256" key="3">
    <source>
        <dbReference type="SAM" id="MobiDB-lite"/>
    </source>
</evidence>
<reference evidence="8" key="5">
    <citation type="submission" date="2025-04" db="UniProtKB">
        <authorList>
            <consortium name="RefSeq"/>
        </authorList>
    </citation>
    <scope>IDENTIFICATION</scope>
    <source>
        <strain evidence="8">17A/GY</strain>
        <tissue evidence="8">Liver</tissue>
    </source>
</reference>
<dbReference type="RefSeq" id="XP_035308401.1">
    <property type="nucleotide sequence ID" value="XM_035452510.1"/>
</dbReference>
<proteinExistence type="inferred from homology"/>
<dbReference type="EMBL" id="JH000595">
    <property type="protein sequence ID" value="EGV95146.1"/>
    <property type="molecule type" value="Genomic_DNA"/>
</dbReference>
<dbReference type="InterPro" id="IPR037856">
    <property type="entry name" value="Sdc1/DPY30"/>
</dbReference>
<dbReference type="RefSeq" id="XP_035313776.1">
    <property type="nucleotide sequence ID" value="XM_035457885.1"/>
</dbReference>
<evidence type="ECO:0000256" key="1">
    <source>
        <dbReference type="ARBA" id="ARBA00010849"/>
    </source>
</evidence>
<dbReference type="PaxDb" id="10029-XP_007618355.1"/>
<dbReference type="AlphaFoldDB" id="G3HQ16"/>
<dbReference type="GeneID" id="100759438"/>
<comment type="similarity">
    <text evidence="1">Belongs to the dpy-30 family.</text>
</comment>
<keyword evidence="2" id="KW-0175">Coiled coil</keyword>